<organism evidence="8 9">
    <name type="scientific">Rhodobacter ferrooxidans</name>
    <dbReference type="NCBI Taxonomy" id="371731"/>
    <lineage>
        <taxon>Bacteria</taxon>
        <taxon>Pseudomonadati</taxon>
        <taxon>Pseudomonadota</taxon>
        <taxon>Alphaproteobacteria</taxon>
        <taxon>Rhodobacterales</taxon>
        <taxon>Rhodobacter group</taxon>
        <taxon>Rhodobacter</taxon>
    </lineage>
</organism>
<dbReference type="SUPFAM" id="SSF103473">
    <property type="entry name" value="MFS general substrate transporter"/>
    <property type="match status" value="1"/>
</dbReference>
<proteinExistence type="predicted"/>
<dbReference type="OrthoDB" id="4368225at2"/>
<dbReference type="STRING" id="371731.Rsw2DRAFT_2020"/>
<sequence>MLKTLKNPTFRHLFAAQIVALVGTGLATVALGLLAWKLAGDNAGAVLGTALAIKMVAYVTLAPVAAAIAERLPRRAFLVALDLIRAAVIACLPFVDQVWQIYVLIFFLQAASAGFTPAFQAVIPDVLKDEDDYTNALSLLRLAEDLEQLASPMIAALLLTVVSFPVLFAGTVVGFVASALLVVTARLPGRAQVEPGHFWADVTKGIRIYTRTPRLRGLMVMEAAVAAAGAMVYVNTVVLVQARLGFGEESVALAFAGFGAGSMLAAFLLPRILDRLADRPVMIGGAALMVAGVALVPLVGSLAVLIALWAVIGFGFSLTQTPIGRIINRSAREADRGAVFAAQFALSHACWLVTYPLAGWIGAGAGLTAAALVLAGIGSLGLVAVLRIWPTQDASEMAHDHPDLPPDHPHLAEHGPHHAHAFVIDDLHRRWPRAA</sequence>
<evidence type="ECO:0000256" key="2">
    <source>
        <dbReference type="ARBA" id="ARBA00022475"/>
    </source>
</evidence>
<dbReference type="PANTHER" id="PTHR23513">
    <property type="entry name" value="INTEGRAL MEMBRANE EFFLUX PROTEIN-RELATED"/>
    <property type="match status" value="1"/>
</dbReference>
<feature type="transmembrane region" description="Helical" evidence="6">
    <location>
        <begin position="154"/>
        <end position="183"/>
    </location>
</feature>
<evidence type="ECO:0000256" key="6">
    <source>
        <dbReference type="SAM" id="Phobius"/>
    </source>
</evidence>
<dbReference type="EMBL" id="ACYY01000012">
    <property type="protein sequence ID" value="EEW25040.1"/>
    <property type="molecule type" value="Genomic_DNA"/>
</dbReference>
<dbReference type="CDD" id="cd06173">
    <property type="entry name" value="MFS_MefA_like"/>
    <property type="match status" value="1"/>
</dbReference>
<comment type="caution">
    <text evidence="8">The sequence shown here is derived from an EMBL/GenBank/DDBJ whole genome shotgun (WGS) entry which is preliminary data.</text>
</comment>
<feature type="transmembrane region" description="Helical" evidence="6">
    <location>
        <begin position="281"/>
        <end position="300"/>
    </location>
</feature>
<evidence type="ECO:0000313" key="8">
    <source>
        <dbReference type="EMBL" id="EEW25040.1"/>
    </source>
</evidence>
<dbReference type="GO" id="GO:0005886">
    <property type="term" value="C:plasma membrane"/>
    <property type="evidence" value="ECO:0007669"/>
    <property type="project" value="UniProtKB-SubCell"/>
</dbReference>
<feature type="transmembrane region" description="Helical" evidence="6">
    <location>
        <begin position="367"/>
        <end position="389"/>
    </location>
</feature>
<name>C8S1U2_9RHOB</name>
<feature type="transmembrane region" description="Helical" evidence="6">
    <location>
        <begin position="43"/>
        <end position="69"/>
    </location>
</feature>
<dbReference type="InterPro" id="IPR011701">
    <property type="entry name" value="MFS"/>
</dbReference>
<dbReference type="AlphaFoldDB" id="C8S1U2"/>
<keyword evidence="2" id="KW-1003">Cell membrane</keyword>
<protein>
    <submittedName>
        <fullName evidence="8">Major facilitator superfamily MFS_1</fullName>
    </submittedName>
</protein>
<feature type="transmembrane region" description="Helical" evidence="6">
    <location>
        <begin position="12"/>
        <end position="36"/>
    </location>
</feature>
<dbReference type="GO" id="GO:0022857">
    <property type="term" value="F:transmembrane transporter activity"/>
    <property type="evidence" value="ECO:0007669"/>
    <property type="project" value="InterPro"/>
</dbReference>
<reference evidence="8 9" key="1">
    <citation type="submission" date="2009-08" db="EMBL/GenBank/DDBJ databases">
        <title>The draft genome of Rhodobacter sp. SW2.</title>
        <authorList>
            <consortium name="US DOE Joint Genome Institute (JGI-PGF)"/>
            <person name="Lucas S."/>
            <person name="Copeland A."/>
            <person name="Lapidus A."/>
            <person name="Glavina del Rio T."/>
            <person name="Tice H."/>
            <person name="Bruce D."/>
            <person name="Goodwin L."/>
            <person name="Pitluck S."/>
            <person name="Larimer F."/>
            <person name="Land M.L."/>
            <person name="Hauser L."/>
            <person name="Emerson D."/>
        </authorList>
    </citation>
    <scope>NUCLEOTIDE SEQUENCE [LARGE SCALE GENOMIC DNA]</scope>
    <source>
        <strain evidence="8 9">SW2</strain>
    </source>
</reference>
<dbReference type="Pfam" id="PF07690">
    <property type="entry name" value="MFS_1"/>
    <property type="match status" value="1"/>
</dbReference>
<evidence type="ECO:0000256" key="5">
    <source>
        <dbReference type="ARBA" id="ARBA00023136"/>
    </source>
</evidence>
<evidence type="ECO:0000259" key="7">
    <source>
        <dbReference type="PROSITE" id="PS50850"/>
    </source>
</evidence>
<keyword evidence="5 6" id="KW-0472">Membrane</keyword>
<dbReference type="PROSITE" id="PS50850">
    <property type="entry name" value="MFS"/>
    <property type="match status" value="1"/>
</dbReference>
<feature type="transmembrane region" description="Helical" evidence="6">
    <location>
        <begin position="306"/>
        <end position="327"/>
    </location>
</feature>
<feature type="transmembrane region" description="Helical" evidence="6">
    <location>
        <begin position="102"/>
        <end position="123"/>
    </location>
</feature>
<feature type="domain" description="Major facilitator superfamily (MFS) profile" evidence="7">
    <location>
        <begin position="9"/>
        <end position="393"/>
    </location>
</feature>
<keyword evidence="9" id="KW-1185">Reference proteome</keyword>
<evidence type="ECO:0000256" key="4">
    <source>
        <dbReference type="ARBA" id="ARBA00022989"/>
    </source>
</evidence>
<dbReference type="InterPro" id="IPR036259">
    <property type="entry name" value="MFS_trans_sf"/>
</dbReference>
<dbReference type="Proteomes" id="UP000010121">
    <property type="component" value="Unassembled WGS sequence"/>
</dbReference>
<keyword evidence="4 6" id="KW-1133">Transmembrane helix</keyword>
<feature type="transmembrane region" description="Helical" evidence="6">
    <location>
        <begin position="251"/>
        <end position="269"/>
    </location>
</feature>
<dbReference type="eggNOG" id="COG2814">
    <property type="taxonomic scope" value="Bacteria"/>
</dbReference>
<gene>
    <name evidence="8" type="ORF">Rsw2DRAFT_2020</name>
</gene>
<dbReference type="InterPro" id="IPR020846">
    <property type="entry name" value="MFS_dom"/>
</dbReference>
<evidence type="ECO:0000256" key="3">
    <source>
        <dbReference type="ARBA" id="ARBA00022692"/>
    </source>
</evidence>
<accession>C8S1U2</accession>
<evidence type="ECO:0000313" key="9">
    <source>
        <dbReference type="Proteomes" id="UP000010121"/>
    </source>
</evidence>
<feature type="transmembrane region" description="Helical" evidence="6">
    <location>
        <begin position="339"/>
        <end position="361"/>
    </location>
</feature>
<evidence type="ECO:0000256" key="1">
    <source>
        <dbReference type="ARBA" id="ARBA00004651"/>
    </source>
</evidence>
<dbReference type="RefSeq" id="WP_008030592.1">
    <property type="nucleotide sequence ID" value="NZ_ACYY01000012.1"/>
</dbReference>
<feature type="transmembrane region" description="Helical" evidence="6">
    <location>
        <begin position="217"/>
        <end position="239"/>
    </location>
</feature>
<keyword evidence="3 6" id="KW-0812">Transmembrane</keyword>
<dbReference type="PANTHER" id="PTHR23513:SF6">
    <property type="entry name" value="MAJOR FACILITATOR SUPERFAMILY ASSOCIATED DOMAIN-CONTAINING PROTEIN"/>
    <property type="match status" value="1"/>
</dbReference>
<dbReference type="Gene3D" id="1.20.1250.20">
    <property type="entry name" value="MFS general substrate transporter like domains"/>
    <property type="match status" value="1"/>
</dbReference>
<comment type="subcellular location">
    <subcellularLocation>
        <location evidence="1">Cell membrane</location>
        <topology evidence="1">Multi-pass membrane protein</topology>
    </subcellularLocation>
</comment>